<dbReference type="Gramene" id="Os04t0351933-00">
    <property type="protein sequence ID" value="Os04t0351933-00"/>
    <property type="gene ID" value="Os04g0351933"/>
</dbReference>
<dbReference type="EMBL" id="CM000141">
    <property type="protein sequence ID" value="EAZ30341.1"/>
    <property type="molecule type" value="Genomic_DNA"/>
</dbReference>
<accession>A0A8J8Y8Y1</accession>
<keyword evidence="1" id="KW-0732">Signal</keyword>
<organism evidence="2">
    <name type="scientific">Oryza sativa subsp. japonica</name>
    <name type="common">Rice</name>
    <dbReference type="NCBI Taxonomy" id="39947"/>
    <lineage>
        <taxon>Eukaryota</taxon>
        <taxon>Viridiplantae</taxon>
        <taxon>Streptophyta</taxon>
        <taxon>Embryophyta</taxon>
        <taxon>Tracheophyta</taxon>
        <taxon>Spermatophyta</taxon>
        <taxon>Magnoliopsida</taxon>
        <taxon>Liliopsida</taxon>
        <taxon>Poales</taxon>
        <taxon>Poaceae</taxon>
        <taxon>BOP clade</taxon>
        <taxon>Oryzoideae</taxon>
        <taxon>Oryzeae</taxon>
        <taxon>Oryzinae</taxon>
        <taxon>Oryza</taxon>
        <taxon>Oryza sativa</taxon>
    </lineage>
</organism>
<feature type="chain" id="PRO_5035198375" evidence="1">
    <location>
        <begin position="21"/>
        <end position="61"/>
    </location>
</feature>
<reference evidence="2" key="1">
    <citation type="journal article" date="2005" name="PLoS Biol.">
        <title>The genomes of Oryza sativa: a history of duplications.</title>
        <authorList>
            <person name="Yu J."/>
            <person name="Wang J."/>
            <person name="Lin W."/>
            <person name="Li S."/>
            <person name="Li H."/>
            <person name="Zhou J."/>
            <person name="Ni P."/>
            <person name="Dong W."/>
            <person name="Hu S."/>
            <person name="Zeng C."/>
            <person name="Zhang J."/>
            <person name="Zhang Y."/>
            <person name="Li R."/>
            <person name="Xu Z."/>
            <person name="Li S."/>
            <person name="Li X."/>
            <person name="Zheng H."/>
            <person name="Cong L."/>
            <person name="Lin L."/>
            <person name="Yin J."/>
            <person name="Geng J."/>
            <person name="Li G."/>
            <person name="Shi J."/>
            <person name="Liu J."/>
            <person name="Lv H."/>
            <person name="Li J."/>
            <person name="Wang J."/>
            <person name="Deng Y."/>
            <person name="Ran L."/>
            <person name="Shi X."/>
            <person name="Wang X."/>
            <person name="Wu Q."/>
            <person name="Li C."/>
            <person name="Ren X."/>
            <person name="Wang J."/>
            <person name="Wang X."/>
            <person name="Li D."/>
            <person name="Liu D."/>
            <person name="Zhang X."/>
            <person name="Ji Z."/>
            <person name="Zhao W."/>
            <person name="Sun Y."/>
            <person name="Zhang Z."/>
            <person name="Bao J."/>
            <person name="Han Y."/>
            <person name="Dong L."/>
            <person name="Ji J."/>
            <person name="Chen P."/>
            <person name="Wu S."/>
            <person name="Liu J."/>
            <person name="Xiao Y."/>
            <person name="Bu D."/>
            <person name="Tan J."/>
            <person name="Yang L."/>
            <person name="Ye C."/>
            <person name="Zhang J."/>
            <person name="Xu J."/>
            <person name="Zhou Y."/>
            <person name="Yu Y."/>
            <person name="Zhang B."/>
            <person name="Zhuang S."/>
            <person name="Wei H."/>
            <person name="Liu B."/>
            <person name="Lei M."/>
            <person name="Yu H."/>
            <person name="Li Y."/>
            <person name="Xu H."/>
            <person name="Wei S."/>
            <person name="He X."/>
            <person name="Fang L."/>
            <person name="Zhang Z."/>
            <person name="Zhang Y."/>
            <person name="Huang X."/>
            <person name="Su Z."/>
            <person name="Tong W."/>
            <person name="Li J."/>
            <person name="Tong Z."/>
            <person name="Li S."/>
            <person name="Ye J."/>
            <person name="Wang L."/>
            <person name="Fang L."/>
            <person name="Lei T."/>
            <person name="Chen C."/>
            <person name="Chen H."/>
            <person name="Xu Z."/>
            <person name="Li H."/>
            <person name="Huang H."/>
            <person name="Zhang F."/>
            <person name="Xu H."/>
            <person name="Li N."/>
            <person name="Zhao C."/>
            <person name="Li S."/>
            <person name="Dong L."/>
            <person name="Huang Y."/>
            <person name="Li L."/>
            <person name="Xi Y."/>
            <person name="Qi Q."/>
            <person name="Li W."/>
            <person name="Zhang B."/>
            <person name="Hu W."/>
            <person name="Zhang Y."/>
            <person name="Tian X."/>
            <person name="Jiao Y."/>
            <person name="Liang X."/>
            <person name="Jin J."/>
            <person name="Gao L."/>
            <person name="Zheng W."/>
            <person name="Hao B."/>
            <person name="Liu S."/>
            <person name="Wang W."/>
            <person name="Yuan L."/>
            <person name="Cao M."/>
            <person name="McDermott J."/>
            <person name="Samudrala R."/>
            <person name="Wang J."/>
            <person name="Wong G.K."/>
            <person name="Yang H."/>
        </authorList>
    </citation>
    <scope>NUCLEOTIDE SEQUENCE [LARGE SCALE GENOMIC DNA]</scope>
</reference>
<dbReference type="HOGENOM" id="CLU_194083_0_0_1"/>
<gene>
    <name evidence="2" type="ORF">OsJ_14388</name>
</gene>
<dbReference type="Proteomes" id="UP000007752">
    <property type="component" value="Chromosome 4"/>
</dbReference>
<evidence type="ECO:0000313" key="2">
    <source>
        <dbReference type="EMBL" id="EAZ30341.1"/>
    </source>
</evidence>
<dbReference type="OMA" id="RNTCEEL"/>
<protein>
    <submittedName>
        <fullName evidence="2">Uncharacterized protein</fullName>
    </submittedName>
</protein>
<evidence type="ECO:0000256" key="1">
    <source>
        <dbReference type="SAM" id="SignalP"/>
    </source>
</evidence>
<proteinExistence type="predicted"/>
<dbReference type="AlphaFoldDB" id="A0A8J8Y8Y1"/>
<name>A0A8J8Y8Y1_ORYSJ</name>
<feature type="signal peptide" evidence="1">
    <location>
        <begin position="1"/>
        <end position="20"/>
    </location>
</feature>
<sequence>MAKVALLLMFLVQIMMSVLGGGGAAARPLLEVAADGGAVGMVTEMMLGGVKSNGNPGTHFP</sequence>
<reference evidence="2" key="2">
    <citation type="submission" date="2008-12" db="EMBL/GenBank/DDBJ databases">
        <title>Improved gene annotation of the rice (Oryza sativa) genomes.</title>
        <authorList>
            <person name="Wang J."/>
            <person name="Li R."/>
            <person name="Fan W."/>
            <person name="Huang Q."/>
            <person name="Zhang J."/>
            <person name="Zhou Y."/>
            <person name="Hu Y."/>
            <person name="Zi S."/>
            <person name="Li J."/>
            <person name="Ni P."/>
            <person name="Zheng H."/>
            <person name="Zhang Y."/>
            <person name="Zhao M."/>
            <person name="Hao Q."/>
            <person name="McDermott J."/>
            <person name="Samudrala R."/>
            <person name="Kristiansen K."/>
            <person name="Wong G.K.-S."/>
        </authorList>
    </citation>
    <scope>NUCLEOTIDE SEQUENCE</scope>
</reference>